<comment type="caution">
    <text evidence="2">The sequence shown here is derived from an EMBL/GenBank/DDBJ whole genome shotgun (WGS) entry which is preliminary data.</text>
</comment>
<evidence type="ECO:0000313" key="2">
    <source>
        <dbReference type="EMBL" id="CAF0779425.1"/>
    </source>
</evidence>
<name>A0A813RDB7_9BILA</name>
<dbReference type="Proteomes" id="UP000663879">
    <property type="component" value="Unassembled WGS sequence"/>
</dbReference>
<accession>A0A813RDB7</accession>
<protein>
    <submittedName>
        <fullName evidence="2">Uncharacterized protein</fullName>
    </submittedName>
</protein>
<keyword evidence="1" id="KW-0812">Transmembrane</keyword>
<sequence>MDKAKSEVFRCNDHLNRLWLDINYVNKSEIFFEDYNYNISFLYSIRPCQNSSEQCGFRQFSRLSSNSSTLKLIINSYYEYQFQLNLSKSLKNVTDNIENDFLCINLNFVKFDQCNQYVLNVYPNMNCTLSKIKSGSEFPFVKYLYLSIGLLLAITVMANLIKISFFRYQLLK</sequence>
<proteinExistence type="predicted"/>
<keyword evidence="1" id="KW-1133">Transmembrane helix</keyword>
<dbReference type="EMBL" id="CAJNOC010000582">
    <property type="protein sequence ID" value="CAF0779425.1"/>
    <property type="molecule type" value="Genomic_DNA"/>
</dbReference>
<feature type="transmembrane region" description="Helical" evidence="1">
    <location>
        <begin position="143"/>
        <end position="166"/>
    </location>
</feature>
<evidence type="ECO:0000256" key="1">
    <source>
        <dbReference type="SAM" id="Phobius"/>
    </source>
</evidence>
<reference evidence="2" key="1">
    <citation type="submission" date="2021-02" db="EMBL/GenBank/DDBJ databases">
        <authorList>
            <person name="Nowell W R."/>
        </authorList>
    </citation>
    <scope>NUCLEOTIDE SEQUENCE</scope>
    <source>
        <strain evidence="2">Ploen Becks lab</strain>
    </source>
</reference>
<evidence type="ECO:0000313" key="3">
    <source>
        <dbReference type="Proteomes" id="UP000663879"/>
    </source>
</evidence>
<dbReference type="AlphaFoldDB" id="A0A813RDB7"/>
<keyword evidence="3" id="KW-1185">Reference proteome</keyword>
<organism evidence="2 3">
    <name type="scientific">Brachionus calyciflorus</name>
    <dbReference type="NCBI Taxonomy" id="104777"/>
    <lineage>
        <taxon>Eukaryota</taxon>
        <taxon>Metazoa</taxon>
        <taxon>Spiralia</taxon>
        <taxon>Gnathifera</taxon>
        <taxon>Rotifera</taxon>
        <taxon>Eurotatoria</taxon>
        <taxon>Monogononta</taxon>
        <taxon>Pseudotrocha</taxon>
        <taxon>Ploima</taxon>
        <taxon>Brachionidae</taxon>
        <taxon>Brachionus</taxon>
    </lineage>
</organism>
<keyword evidence="1" id="KW-0472">Membrane</keyword>
<gene>
    <name evidence="2" type="ORF">OXX778_LOCUS5377</name>
</gene>